<dbReference type="EMBL" id="PSZC01000001">
    <property type="protein sequence ID" value="PPJ40120.1"/>
    <property type="molecule type" value="Genomic_DNA"/>
</dbReference>
<comment type="caution">
    <text evidence="1">The sequence shown here is derived from an EMBL/GenBank/DDBJ whole genome shotgun (WGS) entry which is preliminary data.</text>
</comment>
<dbReference type="Gene3D" id="3.40.50.300">
    <property type="entry name" value="P-loop containing nucleotide triphosphate hydrolases"/>
    <property type="match status" value="1"/>
</dbReference>
<dbReference type="AlphaFoldDB" id="A0A2S6AY27"/>
<evidence type="ECO:0000313" key="1">
    <source>
        <dbReference type="EMBL" id="PPJ40120.1"/>
    </source>
</evidence>
<accession>A0A2S6AY27</accession>
<dbReference type="Proteomes" id="UP000239874">
    <property type="component" value="Unassembled WGS sequence"/>
</dbReference>
<organism evidence="1 2">
    <name type="scientific">Nocardia nova</name>
    <dbReference type="NCBI Taxonomy" id="37330"/>
    <lineage>
        <taxon>Bacteria</taxon>
        <taxon>Bacillati</taxon>
        <taxon>Actinomycetota</taxon>
        <taxon>Actinomycetes</taxon>
        <taxon>Mycobacteriales</taxon>
        <taxon>Nocardiaceae</taxon>
        <taxon>Nocardia</taxon>
    </lineage>
</organism>
<reference evidence="1 2" key="1">
    <citation type="submission" date="2018-02" db="EMBL/GenBank/DDBJ databases">
        <title>8 Nocardia nova and 1 Nocardia cyriacigeorgica strain used for evolution to TMP-SMX.</title>
        <authorList>
            <person name="Mehta H."/>
            <person name="Weng J."/>
            <person name="Shamoo Y."/>
        </authorList>
    </citation>
    <scope>NUCLEOTIDE SEQUENCE [LARGE SCALE GENOMIC DNA]</scope>
    <source>
        <strain evidence="1 2">MDA3139</strain>
    </source>
</reference>
<evidence type="ECO:0000313" key="2">
    <source>
        <dbReference type="Proteomes" id="UP000239874"/>
    </source>
</evidence>
<sequence>MDPASVYPSPNGGFDFAPFHRIGDVGELDVEYRWRRKPYGDRLQVPIGMADNGSRVTLDLKSSPDASICCSPLPIYTVFTMLSMLFGTIGSV</sequence>
<protein>
    <submittedName>
        <fullName evidence="1">Uncharacterized protein</fullName>
    </submittedName>
</protein>
<name>A0A2S6AY27_9NOCA</name>
<proteinExistence type="predicted"/>
<dbReference type="InterPro" id="IPR027417">
    <property type="entry name" value="P-loop_NTPase"/>
</dbReference>
<gene>
    <name evidence="1" type="ORF">C5E45_03355</name>
</gene>
<dbReference type="RefSeq" id="WP_104373824.1">
    <property type="nucleotide sequence ID" value="NZ_PSZC01000001.1"/>
</dbReference>